<dbReference type="Proteomes" id="UP000271272">
    <property type="component" value="Unassembled WGS sequence"/>
</dbReference>
<evidence type="ECO:0000256" key="2">
    <source>
        <dbReference type="SAM" id="SignalP"/>
    </source>
</evidence>
<dbReference type="AlphaFoldDB" id="A0A3P1V6H1"/>
<feature type="region of interest" description="Disordered" evidence="1">
    <location>
        <begin position="33"/>
        <end position="82"/>
    </location>
</feature>
<evidence type="ECO:0000256" key="1">
    <source>
        <dbReference type="SAM" id="MobiDB-lite"/>
    </source>
</evidence>
<accession>A0A3P1V6H1</accession>
<dbReference type="RefSeq" id="WP_124933638.1">
    <property type="nucleotide sequence ID" value="NZ_RQZC01000007.1"/>
</dbReference>
<feature type="compositionally biased region" description="Low complexity" evidence="1">
    <location>
        <begin position="55"/>
        <end position="73"/>
    </location>
</feature>
<sequence>MTHTAFHSPARRRGAAALMALLLGTTITALGPAQAAQAPHPSRAANPVRAQVADQHPGAAAQPGQPGQEGEAPLPAPPEPEAAAQGVLPLELAGGEQVDLDAPVPAAQAQPALRDLTVDPPQVPANAVEFSTPEAGPADTLVLFDTTGPMPKLGEYYAMAIGTLASHSGTVTALPVKDYQPGLAGNFTNVVYVGSTYDEPLPRGFIDDVLTGNIPVMWSGFNIWQLAATDADRAAFSQRYGWDAATSYIDSEDQVTQVTYNGTALKRHKLNTSGIIAPHITSPQDVTVLGQAQCSGADGAAKQCAPIAQSGSTSFPWAVASSGLTFVGEIPLTYLGEQDRYIAAADILLDVLQPHAGSFRQAAVRLEDISPESDPAQLQAIVDYLHGAGVPFQMAVVPIYSDPTGVENEGTPQYMTLADTPELVAVIKDATTKGGTIVQHGTTHQFGSLKNPYNGVSTDDFEFIRSWCSQVNDNQSPPIDCQPNSWVQIGGALEGTDQAWARERVEQGRRIFTEVGLPEPAVFETPHYSATREAYAGMTEVYPVRYERELLHSGLFTGTPGGPHDYYGQFFPYAVNDPYGTHILPENLGNYEPEAANQHPPRLAADVVDAARANLVGTHATASFFFHPYYPLSELRAIVEGIQAEGYTFVPATELR</sequence>
<dbReference type="Pfam" id="PF10096">
    <property type="entry name" value="DUF2334"/>
    <property type="match status" value="1"/>
</dbReference>
<feature type="signal peptide" evidence="2">
    <location>
        <begin position="1"/>
        <end position="35"/>
    </location>
</feature>
<dbReference type="InterPro" id="IPR018763">
    <property type="entry name" value="DUF2334"/>
</dbReference>
<evidence type="ECO:0000313" key="3">
    <source>
        <dbReference type="EMBL" id="RRD29418.1"/>
    </source>
</evidence>
<dbReference type="CDD" id="cd10923">
    <property type="entry name" value="CE4_COG5298"/>
    <property type="match status" value="1"/>
</dbReference>
<name>A0A3P1V6H1_9ACTO</name>
<comment type="caution">
    <text evidence="3">The sequence shown here is derived from an EMBL/GenBank/DDBJ whole genome shotgun (WGS) entry which is preliminary data.</text>
</comment>
<reference evidence="3 4" key="1">
    <citation type="submission" date="2018-11" db="EMBL/GenBank/DDBJ databases">
        <title>Genomes From Bacteria Associated with the Canine Oral Cavity: a Test Case for Automated Genome-Based Taxonomic Assignment.</title>
        <authorList>
            <person name="Coil D.A."/>
            <person name="Jospin G."/>
            <person name="Darling A.E."/>
            <person name="Wallis C."/>
            <person name="Davis I.J."/>
            <person name="Harris S."/>
            <person name="Eisen J.A."/>
            <person name="Holcombe L.J."/>
            <person name="O'Flynn C."/>
        </authorList>
    </citation>
    <scope>NUCLEOTIDE SEQUENCE [LARGE SCALE GENOMIC DNA]</scope>
    <source>
        <strain evidence="3 4">OH5050</strain>
    </source>
</reference>
<feature type="chain" id="PRO_5018153917" evidence="2">
    <location>
        <begin position="36"/>
        <end position="656"/>
    </location>
</feature>
<dbReference type="EMBL" id="RQZC01000007">
    <property type="protein sequence ID" value="RRD29418.1"/>
    <property type="molecule type" value="Genomic_DNA"/>
</dbReference>
<gene>
    <name evidence="3" type="ORF">EII10_06240</name>
</gene>
<keyword evidence="4" id="KW-1185">Reference proteome</keyword>
<organism evidence="3 4">
    <name type="scientific">Actinomyces bowdenii</name>
    <dbReference type="NCBI Taxonomy" id="131109"/>
    <lineage>
        <taxon>Bacteria</taxon>
        <taxon>Bacillati</taxon>
        <taxon>Actinomycetota</taxon>
        <taxon>Actinomycetes</taxon>
        <taxon>Actinomycetales</taxon>
        <taxon>Actinomycetaceae</taxon>
        <taxon>Actinomyces</taxon>
    </lineage>
</organism>
<keyword evidence="2" id="KW-0732">Signal</keyword>
<evidence type="ECO:0000313" key="4">
    <source>
        <dbReference type="Proteomes" id="UP000271272"/>
    </source>
</evidence>
<protein>
    <submittedName>
        <fullName evidence="3">DUF2334 domain-containing protein</fullName>
    </submittedName>
</protein>
<dbReference type="OrthoDB" id="2339428at2"/>
<proteinExistence type="predicted"/>